<feature type="transmembrane region" description="Helical" evidence="6">
    <location>
        <begin position="89"/>
        <end position="114"/>
    </location>
</feature>
<feature type="domain" description="ABC3 transporter permease C-terminal" evidence="7">
    <location>
        <begin position="47"/>
        <end position="166"/>
    </location>
</feature>
<keyword evidence="5 6" id="KW-0472">Membrane</keyword>
<feature type="transmembrane region" description="Helical" evidence="6">
    <location>
        <begin position="214"/>
        <end position="238"/>
    </location>
</feature>
<dbReference type="eggNOG" id="COG3127">
    <property type="taxonomic scope" value="Bacteria"/>
</dbReference>
<dbReference type="InterPro" id="IPR003838">
    <property type="entry name" value="ABC3_permease_C"/>
</dbReference>
<evidence type="ECO:0000256" key="5">
    <source>
        <dbReference type="ARBA" id="ARBA00023136"/>
    </source>
</evidence>
<feature type="domain" description="ABC3 transporter permease C-terminal" evidence="7">
    <location>
        <begin position="513"/>
        <end position="621"/>
    </location>
</feature>
<evidence type="ECO:0000313" key="8">
    <source>
        <dbReference type="EMBL" id="AHG91226.1"/>
    </source>
</evidence>
<keyword evidence="2" id="KW-1003">Cell membrane</keyword>
<name>W0RKF0_9BACT</name>
<evidence type="ECO:0000256" key="4">
    <source>
        <dbReference type="ARBA" id="ARBA00022989"/>
    </source>
</evidence>
<feature type="transmembrane region" description="Helical" evidence="6">
    <location>
        <begin position="597"/>
        <end position="619"/>
    </location>
</feature>
<feature type="transmembrane region" description="Helical" evidence="6">
    <location>
        <begin position="266"/>
        <end position="284"/>
    </location>
</feature>
<protein>
    <recommendedName>
        <fullName evidence="7">ABC3 transporter permease C-terminal domain-containing protein</fullName>
    </recommendedName>
</protein>
<feature type="transmembrane region" description="Helical" evidence="6">
    <location>
        <begin position="44"/>
        <end position="68"/>
    </location>
</feature>
<evidence type="ECO:0000256" key="6">
    <source>
        <dbReference type="SAM" id="Phobius"/>
    </source>
</evidence>
<evidence type="ECO:0000256" key="2">
    <source>
        <dbReference type="ARBA" id="ARBA00022475"/>
    </source>
</evidence>
<proteinExistence type="predicted"/>
<dbReference type="HOGENOM" id="CLU_009475_2_0_0"/>
<reference evidence="8 9" key="1">
    <citation type="journal article" date="2014" name="Genome Announc.">
        <title>Genome Sequence and Methylome of Soil Bacterium Gemmatirosa kalamazoonensis KBS708T, a Member of the Rarely Cultivated Gemmatimonadetes Phylum.</title>
        <authorList>
            <person name="Debruyn J.M."/>
            <person name="Radosevich M."/>
            <person name="Wommack K.E."/>
            <person name="Polson S.W."/>
            <person name="Hauser L.J."/>
            <person name="Fawaz M.N."/>
            <person name="Korlach J."/>
            <person name="Tsai Y.C."/>
        </authorList>
    </citation>
    <scope>NUCLEOTIDE SEQUENCE [LARGE SCALE GENOMIC DNA]</scope>
    <source>
        <strain evidence="8 9">KBS708</strain>
    </source>
</reference>
<feature type="transmembrane region" description="Helical" evidence="6">
    <location>
        <begin position="134"/>
        <end position="155"/>
    </location>
</feature>
<dbReference type="STRING" id="861299.J421_3689"/>
<evidence type="ECO:0000313" key="9">
    <source>
        <dbReference type="Proteomes" id="UP000019151"/>
    </source>
</evidence>
<keyword evidence="3 6" id="KW-0812">Transmembrane</keyword>
<dbReference type="KEGG" id="gba:J421_3689"/>
<feature type="transmembrane region" description="Helical" evidence="6">
    <location>
        <begin position="513"/>
        <end position="533"/>
    </location>
</feature>
<evidence type="ECO:0000256" key="3">
    <source>
        <dbReference type="ARBA" id="ARBA00022692"/>
    </source>
</evidence>
<accession>W0RKF0</accession>
<comment type="subcellular location">
    <subcellularLocation>
        <location evidence="1">Cell membrane</location>
        <topology evidence="1">Multi-pass membrane protein</topology>
    </subcellularLocation>
</comment>
<keyword evidence="9" id="KW-1185">Reference proteome</keyword>
<dbReference type="InterPro" id="IPR038766">
    <property type="entry name" value="Membrane_comp_ABC_pdt"/>
</dbReference>
<dbReference type="AlphaFoldDB" id="W0RKF0"/>
<feature type="transmembrane region" description="Helical" evidence="6">
    <location>
        <begin position="554"/>
        <end position="585"/>
    </location>
</feature>
<dbReference type="Proteomes" id="UP000019151">
    <property type="component" value="Chromosome"/>
</dbReference>
<dbReference type="InParanoid" id="W0RKF0"/>
<sequence length="634" mass="68757">MPEAQARAIVRDVRKRFDPLGVRTRTVADEERGLTRAIDRLTDFLSIVGLIALLLGGVGVASGVSAFVTRKIDTVAVLRCLGATSRQVLAIYVTQAAAMGLVGAAFGALLGVGLQLALPHAVGEFLPVDVQVTLAPAAITTGLAVGVWVALVFALRPLLALRRVSPLQAIRRDVDPGALRRRGIDWPRRLVELGIVASVVALTVTRTGRVREGVWLSVGIGGALVVLWLSAFATTWAARRLLRAGWPYVVRQGIANLYRPGNQTRAVTLALGFGAFLVSTVFLVQTNLLRQFSGAGFTSRANVILFDIQEDQIASVTERVRANGELLQATPIVTMRIAEINGRPVASLVGDTTRRQGMWALRREYRSTYRDTLTSTERLAGGRWSTAPTRDERGATVYGVSLDRNLANDLRVKLGDRITWDVQGVKVPTRVNSLREIDWERFELNFFALFPTAAIDRAPKQFAVLARVPDPTRVARLQRDVVTAHPNVSSVDLSLVQATIGRIIDRVSMAVRFLALFSLASGLPVLFSAVAATRRDRLREAVLLKTLGATRRQILRILLSEYGVLGALGAAAGMVLAFGGAWGLVHFVFEGRFQPDWLAAAGIAALMMAITVTIGLLTARDGYRETPMASLRES</sequence>
<evidence type="ECO:0000256" key="1">
    <source>
        <dbReference type="ARBA" id="ARBA00004651"/>
    </source>
</evidence>
<keyword evidence="4 6" id="KW-1133">Transmembrane helix</keyword>
<dbReference type="PANTHER" id="PTHR30287">
    <property type="entry name" value="MEMBRANE COMPONENT OF PREDICTED ABC SUPERFAMILY METABOLITE UPTAKE TRANSPORTER"/>
    <property type="match status" value="1"/>
</dbReference>
<dbReference type="PANTHER" id="PTHR30287:SF1">
    <property type="entry name" value="INNER MEMBRANE PROTEIN"/>
    <property type="match status" value="1"/>
</dbReference>
<dbReference type="GO" id="GO:0005886">
    <property type="term" value="C:plasma membrane"/>
    <property type="evidence" value="ECO:0007669"/>
    <property type="project" value="UniProtKB-SubCell"/>
</dbReference>
<feature type="transmembrane region" description="Helical" evidence="6">
    <location>
        <begin position="190"/>
        <end position="208"/>
    </location>
</feature>
<gene>
    <name evidence="8" type="ORF">J421_3689</name>
</gene>
<evidence type="ECO:0000259" key="7">
    <source>
        <dbReference type="Pfam" id="PF02687"/>
    </source>
</evidence>
<dbReference type="Pfam" id="PF02687">
    <property type="entry name" value="FtsX"/>
    <property type="match status" value="2"/>
</dbReference>
<dbReference type="EMBL" id="CP007128">
    <property type="protein sequence ID" value="AHG91226.1"/>
    <property type="molecule type" value="Genomic_DNA"/>
</dbReference>
<organism evidence="8 9">
    <name type="scientific">Gemmatirosa kalamazoonensis</name>
    <dbReference type="NCBI Taxonomy" id="861299"/>
    <lineage>
        <taxon>Bacteria</taxon>
        <taxon>Pseudomonadati</taxon>
        <taxon>Gemmatimonadota</taxon>
        <taxon>Gemmatimonadia</taxon>
        <taxon>Gemmatimonadales</taxon>
        <taxon>Gemmatimonadaceae</taxon>
        <taxon>Gemmatirosa</taxon>
    </lineage>
</organism>